<proteinExistence type="predicted"/>
<gene>
    <name evidence="1" type="ORF">NC99_41400</name>
</gene>
<evidence type="ECO:0000313" key="1">
    <source>
        <dbReference type="EMBL" id="KOH43053.1"/>
    </source>
</evidence>
<dbReference type="AlphaFoldDB" id="A0A0L8V3W6"/>
<dbReference type="EMBL" id="LGIA01000203">
    <property type="protein sequence ID" value="KOH43053.1"/>
    <property type="molecule type" value="Genomic_DNA"/>
</dbReference>
<sequence>MIKSFWNKLMMYKAVLDYLKSVSDRWSQVADLVADVGAMEALVDEIDQTNRHASGDIRGKTDQKDVEQKKVIGMANRIAFSLAAMAARTGNNDLLMKTDFPVSHLEKQRDLEQANTADEMASLAREHLEALASANITEADVVALEEQTQRYRACLPANRVSVAERKAANKKLKGLFVKADQLLKKQIDKLAVSLESTDPDFYEGYKNARIIVDYGTRHEQPAGQSA</sequence>
<protein>
    <submittedName>
        <fullName evidence="1">Uncharacterized protein</fullName>
    </submittedName>
</protein>
<organism evidence="1 2">
    <name type="scientific">Sunxiuqinia dokdonensis</name>
    <dbReference type="NCBI Taxonomy" id="1409788"/>
    <lineage>
        <taxon>Bacteria</taxon>
        <taxon>Pseudomonadati</taxon>
        <taxon>Bacteroidota</taxon>
        <taxon>Bacteroidia</taxon>
        <taxon>Marinilabiliales</taxon>
        <taxon>Prolixibacteraceae</taxon>
        <taxon>Sunxiuqinia</taxon>
    </lineage>
</organism>
<dbReference type="RefSeq" id="WP_053187671.1">
    <property type="nucleotide sequence ID" value="NZ_LGIA01000203.1"/>
</dbReference>
<comment type="caution">
    <text evidence="1">The sequence shown here is derived from an EMBL/GenBank/DDBJ whole genome shotgun (WGS) entry which is preliminary data.</text>
</comment>
<dbReference type="STRING" id="1409788.NC99_41400"/>
<dbReference type="OrthoDB" id="1325392at2"/>
<evidence type="ECO:0000313" key="2">
    <source>
        <dbReference type="Proteomes" id="UP000036958"/>
    </source>
</evidence>
<name>A0A0L8V3W6_9BACT</name>
<reference evidence="2" key="1">
    <citation type="submission" date="2015-07" db="EMBL/GenBank/DDBJ databases">
        <title>Genome sequencing of Sunxiuqinia dokdonensis strain SK.</title>
        <authorList>
            <person name="Ahn S."/>
            <person name="Kim B.-C."/>
        </authorList>
    </citation>
    <scope>NUCLEOTIDE SEQUENCE [LARGE SCALE GENOMIC DNA]</scope>
    <source>
        <strain evidence="2">SK</strain>
    </source>
</reference>
<accession>A0A0L8V3W6</accession>
<keyword evidence="2" id="KW-1185">Reference proteome</keyword>
<dbReference type="Proteomes" id="UP000036958">
    <property type="component" value="Unassembled WGS sequence"/>
</dbReference>